<organism evidence="3 4">
    <name type="scientific">Heliorestis convoluta</name>
    <dbReference type="NCBI Taxonomy" id="356322"/>
    <lineage>
        <taxon>Bacteria</taxon>
        <taxon>Bacillati</taxon>
        <taxon>Bacillota</taxon>
        <taxon>Clostridia</taxon>
        <taxon>Eubacteriales</taxon>
        <taxon>Heliobacteriaceae</taxon>
        <taxon>Heliorestis</taxon>
    </lineage>
</organism>
<feature type="compositionally biased region" description="Basic and acidic residues" evidence="1">
    <location>
        <begin position="39"/>
        <end position="48"/>
    </location>
</feature>
<feature type="compositionally biased region" description="Basic and acidic residues" evidence="1">
    <location>
        <begin position="60"/>
        <end position="71"/>
    </location>
</feature>
<evidence type="ECO:0000256" key="1">
    <source>
        <dbReference type="SAM" id="MobiDB-lite"/>
    </source>
</evidence>
<dbReference type="AlphaFoldDB" id="A0A5Q2MZU8"/>
<keyword evidence="4" id="KW-1185">Reference proteome</keyword>
<protein>
    <recommendedName>
        <fullName evidence="5">LITAF domain-containing protein</fullName>
    </recommendedName>
</protein>
<keyword evidence="2" id="KW-0472">Membrane</keyword>
<dbReference type="OrthoDB" id="9952838at2"/>
<evidence type="ECO:0000313" key="4">
    <source>
        <dbReference type="Proteomes" id="UP000366051"/>
    </source>
</evidence>
<feature type="transmembrane region" description="Helical" evidence="2">
    <location>
        <begin position="92"/>
        <end position="115"/>
    </location>
</feature>
<accession>A0A5Q2MZU8</accession>
<sequence>MVIVEKYIVLTFVLKVRLESAISYEGAVVTLSRKKRSTGKKEEKRTEKANGSGLSLEKNQSIEKDKQDSRPKGALTCPRCSSSSVKEVSKKFMSFFVFAIGTIIFLLFAIIYPYLFFGVLLPWAIAVKILRGKAANHCADCKYTWPVS</sequence>
<dbReference type="Proteomes" id="UP000366051">
    <property type="component" value="Chromosome"/>
</dbReference>
<reference evidence="4" key="1">
    <citation type="submission" date="2019-11" db="EMBL/GenBank/DDBJ databases">
        <title>Genome sequence of Heliorestis convoluta strain HH, an alkaliphilic and minimalistic phototrophic bacterium from a soda lake in Egypt.</title>
        <authorList>
            <person name="Dewey E.D."/>
            <person name="Stokes L.M."/>
            <person name="Burchell B.M."/>
            <person name="Shaffer K.N."/>
            <person name="Huntington A.M."/>
            <person name="Baker J.M."/>
            <person name="Nadendla S."/>
            <person name="Giglio M.G."/>
            <person name="Touchman J.W."/>
            <person name="Blankenship R.E."/>
            <person name="Madigan M.T."/>
            <person name="Sattley W.M."/>
        </authorList>
    </citation>
    <scope>NUCLEOTIDE SEQUENCE [LARGE SCALE GENOMIC DNA]</scope>
    <source>
        <strain evidence="4">HH</strain>
    </source>
</reference>
<dbReference type="KEGG" id="hcv:FTV88_2190"/>
<proteinExistence type="predicted"/>
<keyword evidence="2" id="KW-0812">Transmembrane</keyword>
<dbReference type="EMBL" id="CP045875">
    <property type="protein sequence ID" value="QGG48288.1"/>
    <property type="molecule type" value="Genomic_DNA"/>
</dbReference>
<gene>
    <name evidence="3" type="ORF">FTV88_2190</name>
</gene>
<evidence type="ECO:0000313" key="3">
    <source>
        <dbReference type="EMBL" id="QGG48288.1"/>
    </source>
</evidence>
<evidence type="ECO:0000256" key="2">
    <source>
        <dbReference type="SAM" id="Phobius"/>
    </source>
</evidence>
<name>A0A5Q2MZU8_9FIRM</name>
<feature type="region of interest" description="Disordered" evidence="1">
    <location>
        <begin position="38"/>
        <end position="75"/>
    </location>
</feature>
<evidence type="ECO:0008006" key="5">
    <source>
        <dbReference type="Google" id="ProtNLM"/>
    </source>
</evidence>
<keyword evidence="2" id="KW-1133">Transmembrane helix</keyword>
<dbReference type="RefSeq" id="WP_153725509.1">
    <property type="nucleotide sequence ID" value="NZ_CP045875.1"/>
</dbReference>